<sequence length="310" mass="34523">MSSSSSSSSSSVYQGLQSCLEPLLMEPRVLSLKLSPPGSNLPITDSLLDNDVKKKPFTNNNIATSTISNDEHDMKSDKDCWSFIQSLSNICNKTDEPEAENVYVHPTIKCSSSMLSAKSLEMCTENLGCETGSNASDSSDEMSSLFSSEISSSSSFIREINRNNSNYVSKRLNRGNNFPPPLTSLTDFGGVRVRPRREDGRLILEAVTSSSPQSYFQAERGNGRLRLSFYESVDDEVNYDDEETDYDAEEEEETEEEEEACDDDEEEESGAEEELEMTKFARPSRCKESGSRVIFGDTYFEQLPSLSLCL</sequence>
<feature type="compositionally biased region" description="Acidic residues" evidence="2">
    <location>
        <begin position="233"/>
        <end position="275"/>
    </location>
</feature>
<dbReference type="Pfam" id="PF11250">
    <property type="entry name" value="FAF"/>
    <property type="match status" value="1"/>
</dbReference>
<gene>
    <name evidence="4" type="ORF">RIF29_23285</name>
</gene>
<accession>A0AAN9IF07</accession>
<reference evidence="4 5" key="1">
    <citation type="submission" date="2024-01" db="EMBL/GenBank/DDBJ databases">
        <title>The genomes of 5 underutilized Papilionoideae crops provide insights into root nodulation and disease resistanc.</title>
        <authorList>
            <person name="Yuan L."/>
        </authorList>
    </citation>
    <scope>NUCLEOTIDE SEQUENCE [LARGE SCALE GENOMIC DNA]</scope>
    <source>
        <strain evidence="4">ZHUSHIDOU_FW_LH</strain>
        <tissue evidence="4">Leaf</tissue>
    </source>
</reference>
<evidence type="ECO:0000259" key="3">
    <source>
        <dbReference type="Pfam" id="PF11250"/>
    </source>
</evidence>
<dbReference type="InterPro" id="IPR046431">
    <property type="entry name" value="FAF_dom"/>
</dbReference>
<protein>
    <recommendedName>
        <fullName evidence="3">FAF domain-containing protein</fullName>
    </recommendedName>
</protein>
<organism evidence="4 5">
    <name type="scientific">Crotalaria pallida</name>
    <name type="common">Smooth rattlebox</name>
    <name type="synonym">Crotalaria striata</name>
    <dbReference type="NCBI Taxonomy" id="3830"/>
    <lineage>
        <taxon>Eukaryota</taxon>
        <taxon>Viridiplantae</taxon>
        <taxon>Streptophyta</taxon>
        <taxon>Embryophyta</taxon>
        <taxon>Tracheophyta</taxon>
        <taxon>Spermatophyta</taxon>
        <taxon>Magnoliopsida</taxon>
        <taxon>eudicotyledons</taxon>
        <taxon>Gunneridae</taxon>
        <taxon>Pentapetalae</taxon>
        <taxon>rosids</taxon>
        <taxon>fabids</taxon>
        <taxon>Fabales</taxon>
        <taxon>Fabaceae</taxon>
        <taxon>Papilionoideae</taxon>
        <taxon>50 kb inversion clade</taxon>
        <taxon>genistoids sensu lato</taxon>
        <taxon>core genistoids</taxon>
        <taxon>Crotalarieae</taxon>
        <taxon>Crotalaria</taxon>
    </lineage>
</organism>
<dbReference type="Proteomes" id="UP001372338">
    <property type="component" value="Unassembled WGS sequence"/>
</dbReference>
<evidence type="ECO:0000256" key="2">
    <source>
        <dbReference type="SAM" id="MobiDB-lite"/>
    </source>
</evidence>
<dbReference type="PANTHER" id="PTHR33155">
    <property type="entry name" value="FANTASTIC FOUR-LIKE PROTEIN (DUF3049)"/>
    <property type="match status" value="1"/>
</dbReference>
<comment type="similarity">
    <text evidence="1">Belongs to the fantastic four family.</text>
</comment>
<evidence type="ECO:0000313" key="4">
    <source>
        <dbReference type="EMBL" id="KAK7270266.1"/>
    </source>
</evidence>
<dbReference type="AlphaFoldDB" id="A0AAN9IF07"/>
<evidence type="ECO:0000313" key="5">
    <source>
        <dbReference type="Proteomes" id="UP001372338"/>
    </source>
</evidence>
<evidence type="ECO:0000256" key="1">
    <source>
        <dbReference type="ARBA" id="ARBA00008690"/>
    </source>
</evidence>
<name>A0AAN9IF07_CROPI</name>
<proteinExistence type="inferred from homology"/>
<dbReference type="EMBL" id="JAYWIO010000004">
    <property type="protein sequence ID" value="KAK7270266.1"/>
    <property type="molecule type" value="Genomic_DNA"/>
</dbReference>
<dbReference type="InterPro" id="IPR021410">
    <property type="entry name" value="FAF"/>
</dbReference>
<feature type="region of interest" description="Disordered" evidence="2">
    <location>
        <begin position="233"/>
        <end position="283"/>
    </location>
</feature>
<dbReference type="PANTHER" id="PTHR33155:SF8">
    <property type="entry name" value="PROTEIN FANTASTIC FOUR 1"/>
    <property type="match status" value="1"/>
</dbReference>
<keyword evidence="5" id="KW-1185">Reference proteome</keyword>
<feature type="domain" description="FAF" evidence="3">
    <location>
        <begin position="177"/>
        <end position="229"/>
    </location>
</feature>
<comment type="caution">
    <text evidence="4">The sequence shown here is derived from an EMBL/GenBank/DDBJ whole genome shotgun (WGS) entry which is preliminary data.</text>
</comment>